<protein>
    <submittedName>
        <fullName evidence="2">Uncharacterized protein</fullName>
    </submittedName>
</protein>
<evidence type="ECO:0000313" key="3">
    <source>
        <dbReference type="Proteomes" id="UP001597189"/>
    </source>
</evidence>
<dbReference type="Proteomes" id="UP001597189">
    <property type="component" value="Unassembled WGS sequence"/>
</dbReference>
<organism evidence="2 3">
    <name type="scientific">Levilactobacillus lanxiensis</name>
    <dbReference type="NCBI Taxonomy" id="2799568"/>
    <lineage>
        <taxon>Bacteria</taxon>
        <taxon>Bacillati</taxon>
        <taxon>Bacillota</taxon>
        <taxon>Bacilli</taxon>
        <taxon>Lactobacillales</taxon>
        <taxon>Lactobacillaceae</taxon>
        <taxon>Levilactobacillus</taxon>
    </lineage>
</organism>
<evidence type="ECO:0000313" key="2">
    <source>
        <dbReference type="EMBL" id="MFD1456441.1"/>
    </source>
</evidence>
<accession>A0ABW4D6M4</accession>
<name>A0ABW4D6M4_9LACO</name>
<reference evidence="3" key="1">
    <citation type="journal article" date="2019" name="Int. J. Syst. Evol. Microbiol.">
        <title>The Global Catalogue of Microorganisms (GCM) 10K type strain sequencing project: providing services to taxonomists for standard genome sequencing and annotation.</title>
        <authorList>
            <consortium name="The Broad Institute Genomics Platform"/>
            <consortium name="The Broad Institute Genome Sequencing Center for Infectious Disease"/>
            <person name="Wu L."/>
            <person name="Ma J."/>
        </authorList>
    </citation>
    <scope>NUCLEOTIDE SEQUENCE [LARGE SCALE GENOMIC DNA]</scope>
    <source>
        <strain evidence="3">CCM 8979</strain>
    </source>
</reference>
<keyword evidence="1" id="KW-0472">Membrane</keyword>
<keyword evidence="3" id="KW-1185">Reference proteome</keyword>
<feature type="transmembrane region" description="Helical" evidence="1">
    <location>
        <begin position="36"/>
        <end position="55"/>
    </location>
</feature>
<comment type="caution">
    <text evidence="2">The sequence shown here is derived from an EMBL/GenBank/DDBJ whole genome shotgun (WGS) entry which is preliminary data.</text>
</comment>
<keyword evidence="1" id="KW-0812">Transmembrane</keyword>
<sequence>MNRSMKPYLIIYDICCIGSLVALPALLFFASFRDQLLYAVLIGVGIGDWLTRSLALRRYQQNFGYYRVAWRLRRVVLALLTVMVVLAILLAAVARIQGS</sequence>
<evidence type="ECO:0000256" key="1">
    <source>
        <dbReference type="SAM" id="Phobius"/>
    </source>
</evidence>
<dbReference type="RefSeq" id="WP_203646654.1">
    <property type="nucleotide sequence ID" value="NZ_BOLN01000010.1"/>
</dbReference>
<proteinExistence type="predicted"/>
<feature type="transmembrane region" description="Helical" evidence="1">
    <location>
        <begin position="9"/>
        <end position="30"/>
    </location>
</feature>
<feature type="transmembrane region" description="Helical" evidence="1">
    <location>
        <begin position="75"/>
        <end position="96"/>
    </location>
</feature>
<dbReference type="EMBL" id="JBHTOD010000010">
    <property type="protein sequence ID" value="MFD1456441.1"/>
    <property type="molecule type" value="Genomic_DNA"/>
</dbReference>
<gene>
    <name evidence="2" type="ORF">ACFQ44_12305</name>
</gene>
<keyword evidence="1" id="KW-1133">Transmembrane helix</keyword>